<dbReference type="OMA" id="VVIMMPE"/>
<keyword evidence="3" id="KW-0732">Signal</keyword>
<dbReference type="AlphaFoldDB" id="A0A8H6DZ01"/>
<protein>
    <recommendedName>
        <fullName evidence="6">Mid2 domain-containing protein</fullName>
    </recommendedName>
</protein>
<evidence type="ECO:0000256" key="2">
    <source>
        <dbReference type="SAM" id="Phobius"/>
    </source>
</evidence>
<feature type="region of interest" description="Disordered" evidence="1">
    <location>
        <begin position="141"/>
        <end position="175"/>
    </location>
</feature>
<organism evidence="4 5">
    <name type="scientific">Cochliobolus sativus</name>
    <name type="common">Common root rot and spot blotch fungus</name>
    <name type="synonym">Bipolaris sorokiniana</name>
    <dbReference type="NCBI Taxonomy" id="45130"/>
    <lineage>
        <taxon>Eukaryota</taxon>
        <taxon>Fungi</taxon>
        <taxon>Dikarya</taxon>
        <taxon>Ascomycota</taxon>
        <taxon>Pezizomycotina</taxon>
        <taxon>Dothideomycetes</taxon>
        <taxon>Pleosporomycetidae</taxon>
        <taxon>Pleosporales</taxon>
        <taxon>Pleosporineae</taxon>
        <taxon>Pleosporaceae</taxon>
        <taxon>Bipolaris</taxon>
    </lineage>
</organism>
<keyword evidence="2" id="KW-0472">Membrane</keyword>
<keyword evidence="2" id="KW-0812">Transmembrane</keyword>
<evidence type="ECO:0000313" key="4">
    <source>
        <dbReference type="EMBL" id="KAF5853606.1"/>
    </source>
</evidence>
<evidence type="ECO:0000256" key="1">
    <source>
        <dbReference type="SAM" id="MobiDB-lite"/>
    </source>
</evidence>
<feature type="compositionally biased region" description="Low complexity" evidence="1">
    <location>
        <begin position="79"/>
        <end position="94"/>
    </location>
</feature>
<comment type="caution">
    <text evidence="4">The sequence shown here is derived from an EMBL/GenBank/DDBJ whole genome shotgun (WGS) entry which is preliminary data.</text>
</comment>
<sequence>MQPSLMTLVLLAPTQAIASEPTQVTKVIVRTSTIDAPSEFTQASIVAQLQKDSMLPASPTLAWIEPSWLLYSDATPTETSVAAPTETPVAAPTSKPDNWNTNPKEDKIHVMIFLGVTGGLFGLMVSLGLLGSCVQVYQRRSRAKKASGSSSNNDQTRDVERTAGLPGNLGILKSDANNSSRTLVAGEAHEGGVVIMMPEFPAPAYRNNISPQDVHYPEGETMSQAPQGSASVRPTGS</sequence>
<dbReference type="EMBL" id="WNKQ01000002">
    <property type="protein sequence ID" value="KAF5853606.1"/>
    <property type="molecule type" value="Genomic_DNA"/>
</dbReference>
<evidence type="ECO:0000313" key="5">
    <source>
        <dbReference type="Proteomes" id="UP000624244"/>
    </source>
</evidence>
<feature type="region of interest" description="Disordered" evidence="1">
    <location>
        <begin position="206"/>
        <end position="237"/>
    </location>
</feature>
<reference evidence="4" key="1">
    <citation type="submission" date="2019-11" db="EMBL/GenBank/DDBJ databases">
        <title>Bipolaris sorokiniana Genome sequencing.</title>
        <authorList>
            <person name="Wang H."/>
        </authorList>
    </citation>
    <scope>NUCLEOTIDE SEQUENCE</scope>
</reference>
<dbReference type="Proteomes" id="UP000624244">
    <property type="component" value="Unassembled WGS sequence"/>
</dbReference>
<accession>A0A8H6DZ01</accession>
<feature type="region of interest" description="Disordered" evidence="1">
    <location>
        <begin position="79"/>
        <end position="102"/>
    </location>
</feature>
<name>A0A8H6DZ01_COCSA</name>
<feature type="signal peptide" evidence="3">
    <location>
        <begin position="1"/>
        <end position="18"/>
    </location>
</feature>
<feature type="chain" id="PRO_5034950293" description="Mid2 domain-containing protein" evidence="3">
    <location>
        <begin position="19"/>
        <end position="237"/>
    </location>
</feature>
<proteinExistence type="predicted"/>
<feature type="compositionally biased region" description="Polar residues" evidence="1">
    <location>
        <begin position="221"/>
        <end position="237"/>
    </location>
</feature>
<evidence type="ECO:0008006" key="6">
    <source>
        <dbReference type="Google" id="ProtNLM"/>
    </source>
</evidence>
<feature type="transmembrane region" description="Helical" evidence="2">
    <location>
        <begin position="110"/>
        <end position="137"/>
    </location>
</feature>
<evidence type="ECO:0000256" key="3">
    <source>
        <dbReference type="SAM" id="SignalP"/>
    </source>
</evidence>
<keyword evidence="2" id="KW-1133">Transmembrane helix</keyword>
<gene>
    <name evidence="4" type="ORF">GGP41_002187</name>
</gene>